<keyword evidence="4" id="KW-1185">Reference proteome</keyword>
<dbReference type="Proteomes" id="UP001206595">
    <property type="component" value="Unassembled WGS sequence"/>
</dbReference>
<dbReference type="Pfam" id="PF06985">
    <property type="entry name" value="HET"/>
    <property type="match status" value="1"/>
</dbReference>
<proteinExistence type="predicted"/>
<dbReference type="PANTHER" id="PTHR10622">
    <property type="entry name" value="HET DOMAIN-CONTAINING PROTEIN"/>
    <property type="match status" value="1"/>
</dbReference>
<accession>A0AAD5E506</accession>
<dbReference type="RefSeq" id="XP_051441435.1">
    <property type="nucleotide sequence ID" value="XM_051591550.1"/>
</dbReference>
<organism evidence="3 4">
    <name type="scientific">Umbelopsis ramanniana AG</name>
    <dbReference type="NCBI Taxonomy" id="1314678"/>
    <lineage>
        <taxon>Eukaryota</taxon>
        <taxon>Fungi</taxon>
        <taxon>Fungi incertae sedis</taxon>
        <taxon>Mucoromycota</taxon>
        <taxon>Mucoromycotina</taxon>
        <taxon>Umbelopsidomycetes</taxon>
        <taxon>Umbelopsidales</taxon>
        <taxon>Umbelopsidaceae</taxon>
        <taxon>Umbelopsis</taxon>
    </lineage>
</organism>
<dbReference type="InterPro" id="IPR010730">
    <property type="entry name" value="HET"/>
</dbReference>
<evidence type="ECO:0000259" key="2">
    <source>
        <dbReference type="Pfam" id="PF06985"/>
    </source>
</evidence>
<gene>
    <name evidence="3" type="ORF">K450DRAFT_256719</name>
</gene>
<evidence type="ECO:0000256" key="1">
    <source>
        <dbReference type="SAM" id="MobiDB-lite"/>
    </source>
</evidence>
<evidence type="ECO:0000313" key="3">
    <source>
        <dbReference type="EMBL" id="KAI8576431.1"/>
    </source>
</evidence>
<feature type="domain" description="Heterokaryon incompatibility" evidence="2">
    <location>
        <begin position="233"/>
        <end position="285"/>
    </location>
</feature>
<reference evidence="3" key="2">
    <citation type="journal article" date="2022" name="Proc. Natl. Acad. Sci. U.S.A.">
        <title>Diploid-dominant life cycles characterize the early evolution of Fungi.</title>
        <authorList>
            <person name="Amses K.R."/>
            <person name="Simmons D.R."/>
            <person name="Longcore J.E."/>
            <person name="Mondo S.J."/>
            <person name="Seto K."/>
            <person name="Jeronimo G.H."/>
            <person name="Bonds A.E."/>
            <person name="Quandt C.A."/>
            <person name="Davis W.J."/>
            <person name="Chang Y."/>
            <person name="Federici B.A."/>
            <person name="Kuo A."/>
            <person name="LaButti K."/>
            <person name="Pangilinan J."/>
            <person name="Andreopoulos W."/>
            <person name="Tritt A."/>
            <person name="Riley R."/>
            <person name="Hundley H."/>
            <person name="Johnson J."/>
            <person name="Lipzen A."/>
            <person name="Barry K."/>
            <person name="Lang B.F."/>
            <person name="Cuomo C.A."/>
            <person name="Buchler N.E."/>
            <person name="Grigoriev I.V."/>
            <person name="Spatafora J.W."/>
            <person name="Stajich J.E."/>
            <person name="James T.Y."/>
        </authorList>
    </citation>
    <scope>NUCLEOTIDE SEQUENCE</scope>
    <source>
        <strain evidence="3">AG</strain>
    </source>
</reference>
<name>A0AAD5E506_UMBRA</name>
<feature type="region of interest" description="Disordered" evidence="1">
    <location>
        <begin position="593"/>
        <end position="615"/>
    </location>
</feature>
<evidence type="ECO:0000313" key="4">
    <source>
        <dbReference type="Proteomes" id="UP001206595"/>
    </source>
</evidence>
<reference evidence="3" key="1">
    <citation type="submission" date="2021-06" db="EMBL/GenBank/DDBJ databases">
        <authorList>
            <consortium name="DOE Joint Genome Institute"/>
            <person name="Mondo S.J."/>
            <person name="Amses K.R."/>
            <person name="Simmons D.R."/>
            <person name="Longcore J.E."/>
            <person name="Seto K."/>
            <person name="Alves G.H."/>
            <person name="Bonds A.E."/>
            <person name="Quandt C.A."/>
            <person name="Davis W.J."/>
            <person name="Chang Y."/>
            <person name="Letcher P.M."/>
            <person name="Powell M.J."/>
            <person name="Kuo A."/>
            <person name="Labutti K."/>
            <person name="Pangilinan J."/>
            <person name="Andreopoulos W."/>
            <person name="Tritt A."/>
            <person name="Riley R."/>
            <person name="Hundley H."/>
            <person name="Johnson J."/>
            <person name="Lipzen A."/>
            <person name="Barry K."/>
            <person name="Berbee M.L."/>
            <person name="Buchler N.E."/>
            <person name="Grigoriev I.V."/>
            <person name="Spatafora J.W."/>
            <person name="Stajich J.E."/>
            <person name="James T.Y."/>
        </authorList>
    </citation>
    <scope>NUCLEOTIDE SEQUENCE</scope>
    <source>
        <strain evidence="3">AG</strain>
    </source>
</reference>
<dbReference type="EMBL" id="MU620955">
    <property type="protein sequence ID" value="KAI8576431.1"/>
    <property type="molecule type" value="Genomic_DNA"/>
</dbReference>
<dbReference type="PANTHER" id="PTHR10622:SF12">
    <property type="entry name" value="HET DOMAIN-CONTAINING PROTEIN"/>
    <property type="match status" value="1"/>
</dbReference>
<dbReference type="GeneID" id="75916893"/>
<comment type="caution">
    <text evidence="3">The sequence shown here is derived from an EMBL/GenBank/DDBJ whole genome shotgun (WGS) entry which is preliminary data.</text>
</comment>
<protein>
    <recommendedName>
        <fullName evidence="2">Heterokaryon incompatibility domain-containing protein</fullName>
    </recommendedName>
</protein>
<sequence>MLQLDRSSDAKCPKWASHFDKMNGIIREPGQLIVQLPSKNTTFSVPRWHKSSHPYLRFVDAVYVCRRSCTRIDQEIFSDVLGGSEQKMATDLHAVLIAGLSILSITGGDTHIEKLVMAILGVQLDPLRNTPPDKPSALWHVRNRRQCSCNSQSAHRPLSPVAAAKAAGVNIWRDRHQHIVNRVWDLHQDKLVDNIDARDVVFVTHRWCSPEINYRDVIERRQPNNQAVNVSEMSGKLRRTRDTLLDHTQYVWMDTICIDKSNLSELDEAIRSMYKWYASCAAVVLDSDTTLDVWRSRGWCLQEGAAAGVLYGISKSGKIVTIQELAIEQKQDLCTLDLHLNYRPGNAAEVLARMDVRETTRKEDMAYALAGIFSVHLTLAYGEGFKSRERLLRELAIQKGDLSFLSFHTTPTIPHDYLPAIGQTNYLIAKCSRASAPVTVSHFGMCFEVQLVKGDDARQLLQKLSGWTKLSFAKTRFLGAEELIKAGKQYEYQTASSIEIAIVHDIRSLILVQVYGQDRQTGGGKPIKLCYRLQCCQIEETEFDRLFTWNVDKAEKAAAPEEVKHDGGSKLEGLNKDDSNANVIFERIWLGDKPDSSELNDFGSESTRHHERSRQ</sequence>
<dbReference type="AlphaFoldDB" id="A0AAD5E506"/>